<dbReference type="STRING" id="56484.A0A1Y2EYI3"/>
<dbReference type="CDD" id="cd03443">
    <property type="entry name" value="PaaI_thioesterase"/>
    <property type="match status" value="1"/>
</dbReference>
<keyword evidence="5" id="KW-1185">Reference proteome</keyword>
<comment type="caution">
    <text evidence="4">The sequence shown here is derived from an EMBL/GenBank/DDBJ whole genome shotgun (WGS) entry which is preliminary data.</text>
</comment>
<dbReference type="GeneID" id="63786650"/>
<organism evidence="4 5">
    <name type="scientific">Protomyces lactucae-debilis</name>
    <dbReference type="NCBI Taxonomy" id="2754530"/>
    <lineage>
        <taxon>Eukaryota</taxon>
        <taxon>Fungi</taxon>
        <taxon>Dikarya</taxon>
        <taxon>Ascomycota</taxon>
        <taxon>Taphrinomycotina</taxon>
        <taxon>Taphrinomycetes</taxon>
        <taxon>Taphrinales</taxon>
        <taxon>Protomycetaceae</taxon>
        <taxon>Protomyces</taxon>
    </lineage>
</organism>
<dbReference type="EMBL" id="MCFI01000023">
    <property type="protein sequence ID" value="ORY76304.1"/>
    <property type="molecule type" value="Genomic_DNA"/>
</dbReference>
<dbReference type="GO" id="GO:0047617">
    <property type="term" value="F:fatty acyl-CoA hydrolase activity"/>
    <property type="evidence" value="ECO:0007669"/>
    <property type="project" value="InterPro"/>
</dbReference>
<evidence type="ECO:0000259" key="3">
    <source>
        <dbReference type="Pfam" id="PF03061"/>
    </source>
</evidence>
<proteinExistence type="inferred from homology"/>
<evidence type="ECO:0000256" key="2">
    <source>
        <dbReference type="ARBA" id="ARBA00022801"/>
    </source>
</evidence>
<dbReference type="InterPro" id="IPR029069">
    <property type="entry name" value="HotDog_dom_sf"/>
</dbReference>
<dbReference type="RefSeq" id="XP_040722567.1">
    <property type="nucleotide sequence ID" value="XM_040870051.1"/>
</dbReference>
<dbReference type="InterPro" id="IPR003736">
    <property type="entry name" value="PAAI_dom"/>
</dbReference>
<dbReference type="Gene3D" id="3.10.129.10">
    <property type="entry name" value="Hotdog Thioesterase"/>
    <property type="match status" value="1"/>
</dbReference>
<dbReference type="AlphaFoldDB" id="A0A1Y2EYI3"/>
<dbReference type="PANTHER" id="PTHR21660:SF1">
    <property type="entry name" value="ACYL-COENZYME A THIOESTERASE 13"/>
    <property type="match status" value="1"/>
</dbReference>
<keyword evidence="2" id="KW-0378">Hydrolase</keyword>
<dbReference type="SUPFAM" id="SSF54637">
    <property type="entry name" value="Thioesterase/thiol ester dehydrase-isomerase"/>
    <property type="match status" value="1"/>
</dbReference>
<sequence>MAQAHGIEAIKWFIRMIGETDTFDQAILKSTEVVSAGLDKTVFRVKVLPEQCNSLGSMHGGALATAIDLLTSCAIMAMPREGAWESGAGVSRTLSVTYLRPAACDSYVLFTCKVVSLGKRSACITCDVTSETTGKVLAIGTHDKVGVVPMSNL</sequence>
<evidence type="ECO:0000313" key="5">
    <source>
        <dbReference type="Proteomes" id="UP000193685"/>
    </source>
</evidence>
<dbReference type="Proteomes" id="UP000193685">
    <property type="component" value="Unassembled WGS sequence"/>
</dbReference>
<comment type="similarity">
    <text evidence="1">Belongs to the thioesterase PaaI family.</text>
</comment>
<name>A0A1Y2EYI3_PROLT</name>
<gene>
    <name evidence="4" type="ORF">BCR37DRAFT_383385</name>
</gene>
<dbReference type="Pfam" id="PF03061">
    <property type="entry name" value="4HBT"/>
    <property type="match status" value="1"/>
</dbReference>
<evidence type="ECO:0000256" key="1">
    <source>
        <dbReference type="ARBA" id="ARBA00008324"/>
    </source>
</evidence>
<dbReference type="PANTHER" id="PTHR21660">
    <property type="entry name" value="THIOESTERASE SUPERFAMILY MEMBER-RELATED"/>
    <property type="match status" value="1"/>
</dbReference>
<protein>
    <submittedName>
        <fullName evidence="4">HotDog domain-containing protein</fullName>
    </submittedName>
</protein>
<accession>A0A1Y2EYI3</accession>
<dbReference type="InterPro" id="IPR039298">
    <property type="entry name" value="ACOT13"/>
</dbReference>
<dbReference type="OMA" id="TMDGKIC"/>
<reference evidence="4 5" key="1">
    <citation type="submission" date="2016-07" db="EMBL/GenBank/DDBJ databases">
        <title>Pervasive Adenine N6-methylation of Active Genes in Fungi.</title>
        <authorList>
            <consortium name="DOE Joint Genome Institute"/>
            <person name="Mondo S.J."/>
            <person name="Dannebaum R.O."/>
            <person name="Kuo R.C."/>
            <person name="Labutti K."/>
            <person name="Haridas S."/>
            <person name="Kuo A."/>
            <person name="Salamov A."/>
            <person name="Ahrendt S.R."/>
            <person name="Lipzen A."/>
            <person name="Sullivan W."/>
            <person name="Andreopoulos W.B."/>
            <person name="Clum A."/>
            <person name="Lindquist E."/>
            <person name="Daum C."/>
            <person name="Ramamoorthy G.K."/>
            <person name="Gryganskyi A."/>
            <person name="Culley D."/>
            <person name="Magnuson J.K."/>
            <person name="James T.Y."/>
            <person name="O'Malley M.A."/>
            <person name="Stajich J.E."/>
            <person name="Spatafora J.W."/>
            <person name="Visel A."/>
            <person name="Grigoriev I.V."/>
        </authorList>
    </citation>
    <scope>NUCLEOTIDE SEQUENCE [LARGE SCALE GENOMIC DNA]</scope>
    <source>
        <strain evidence="4 5">12-1054</strain>
    </source>
</reference>
<dbReference type="NCBIfam" id="TIGR00369">
    <property type="entry name" value="unchar_dom_1"/>
    <property type="match status" value="1"/>
</dbReference>
<dbReference type="InterPro" id="IPR006683">
    <property type="entry name" value="Thioestr_dom"/>
</dbReference>
<evidence type="ECO:0000313" key="4">
    <source>
        <dbReference type="EMBL" id="ORY76304.1"/>
    </source>
</evidence>
<dbReference type="OrthoDB" id="2831072at2759"/>
<feature type="domain" description="Thioesterase" evidence="3">
    <location>
        <begin position="56"/>
        <end position="135"/>
    </location>
</feature>